<name>A0A2P5FZT5_TREOI</name>
<gene>
    <name evidence="2" type="ORF">TorRG33x02_005180</name>
</gene>
<accession>A0A2P5FZT5</accession>
<feature type="compositionally biased region" description="Basic and acidic residues" evidence="1">
    <location>
        <begin position="1"/>
        <end position="10"/>
    </location>
</feature>
<proteinExistence type="predicted"/>
<dbReference type="InParanoid" id="A0A2P5FZT5"/>
<evidence type="ECO:0000313" key="3">
    <source>
        <dbReference type="Proteomes" id="UP000237000"/>
    </source>
</evidence>
<sequence>MGISVKREKITWSPLEGASPEPRQRSKALMPPEFGSSEKSETVEDDEAGASKERSEEHVEMKERDKASLLVVDEEDDDGEEG</sequence>
<feature type="compositionally biased region" description="Acidic residues" evidence="1">
    <location>
        <begin position="72"/>
        <end position="82"/>
    </location>
</feature>
<keyword evidence="3" id="KW-1185">Reference proteome</keyword>
<dbReference type="EMBL" id="JXTC01000002">
    <property type="protein sequence ID" value="POO03313.1"/>
    <property type="molecule type" value="Genomic_DNA"/>
</dbReference>
<organism evidence="2 3">
    <name type="scientific">Trema orientale</name>
    <name type="common">Charcoal tree</name>
    <name type="synonym">Celtis orientalis</name>
    <dbReference type="NCBI Taxonomy" id="63057"/>
    <lineage>
        <taxon>Eukaryota</taxon>
        <taxon>Viridiplantae</taxon>
        <taxon>Streptophyta</taxon>
        <taxon>Embryophyta</taxon>
        <taxon>Tracheophyta</taxon>
        <taxon>Spermatophyta</taxon>
        <taxon>Magnoliopsida</taxon>
        <taxon>eudicotyledons</taxon>
        <taxon>Gunneridae</taxon>
        <taxon>Pentapetalae</taxon>
        <taxon>rosids</taxon>
        <taxon>fabids</taxon>
        <taxon>Rosales</taxon>
        <taxon>Cannabaceae</taxon>
        <taxon>Trema</taxon>
    </lineage>
</organism>
<evidence type="ECO:0000256" key="1">
    <source>
        <dbReference type="SAM" id="MobiDB-lite"/>
    </source>
</evidence>
<dbReference type="AlphaFoldDB" id="A0A2P5FZT5"/>
<dbReference type="Proteomes" id="UP000237000">
    <property type="component" value="Unassembled WGS sequence"/>
</dbReference>
<reference evidence="3" key="1">
    <citation type="submission" date="2016-06" db="EMBL/GenBank/DDBJ databases">
        <title>Parallel loss of symbiosis genes in relatives of nitrogen-fixing non-legume Parasponia.</title>
        <authorList>
            <person name="Van Velzen R."/>
            <person name="Holmer R."/>
            <person name="Bu F."/>
            <person name="Rutten L."/>
            <person name="Van Zeijl A."/>
            <person name="Liu W."/>
            <person name="Santuari L."/>
            <person name="Cao Q."/>
            <person name="Sharma T."/>
            <person name="Shen D."/>
            <person name="Roswanjaya Y."/>
            <person name="Wardhani T."/>
            <person name="Kalhor M.S."/>
            <person name="Jansen J."/>
            <person name="Van den Hoogen J."/>
            <person name="Gungor B."/>
            <person name="Hartog M."/>
            <person name="Hontelez J."/>
            <person name="Verver J."/>
            <person name="Yang W.-C."/>
            <person name="Schijlen E."/>
            <person name="Repin R."/>
            <person name="Schilthuizen M."/>
            <person name="Schranz E."/>
            <person name="Heidstra R."/>
            <person name="Miyata K."/>
            <person name="Fedorova E."/>
            <person name="Kohlen W."/>
            <person name="Bisseling T."/>
            <person name="Smit S."/>
            <person name="Geurts R."/>
        </authorList>
    </citation>
    <scope>NUCLEOTIDE SEQUENCE [LARGE SCALE GENOMIC DNA]</scope>
    <source>
        <strain evidence="3">cv. RG33-2</strain>
    </source>
</reference>
<protein>
    <submittedName>
        <fullName evidence="2">Uncharacterized protein</fullName>
    </submittedName>
</protein>
<feature type="region of interest" description="Disordered" evidence="1">
    <location>
        <begin position="1"/>
        <end position="82"/>
    </location>
</feature>
<comment type="caution">
    <text evidence="2">The sequence shown here is derived from an EMBL/GenBank/DDBJ whole genome shotgun (WGS) entry which is preliminary data.</text>
</comment>
<dbReference type="OrthoDB" id="10549118at2759"/>
<feature type="compositionally biased region" description="Basic and acidic residues" evidence="1">
    <location>
        <begin position="49"/>
        <end position="67"/>
    </location>
</feature>
<evidence type="ECO:0000313" key="2">
    <source>
        <dbReference type="EMBL" id="POO03313.1"/>
    </source>
</evidence>